<evidence type="ECO:0000256" key="6">
    <source>
        <dbReference type="ARBA" id="ARBA00023049"/>
    </source>
</evidence>
<dbReference type="Proteomes" id="UP001498771">
    <property type="component" value="Unassembled WGS sequence"/>
</dbReference>
<keyword evidence="6" id="KW-0482">Metalloprotease</keyword>
<dbReference type="PANTHER" id="PTHR43690:SF18">
    <property type="entry name" value="INSULIN-DEGRADING ENZYME-RELATED"/>
    <property type="match status" value="1"/>
</dbReference>
<dbReference type="SUPFAM" id="SSF63411">
    <property type="entry name" value="LuxS/MPP-like metallohydrolase"/>
    <property type="match status" value="4"/>
</dbReference>
<comment type="similarity">
    <text evidence="1">Belongs to the peptidase M16 family.</text>
</comment>
<evidence type="ECO:0000259" key="9">
    <source>
        <dbReference type="Pfam" id="PF16187"/>
    </source>
</evidence>
<keyword evidence="2" id="KW-0645">Protease</keyword>
<dbReference type="EMBL" id="JBBJBU010000003">
    <property type="protein sequence ID" value="KAK7206436.1"/>
    <property type="molecule type" value="Genomic_DNA"/>
</dbReference>
<comment type="caution">
    <text evidence="11">The sequence shown here is derived from an EMBL/GenBank/DDBJ whole genome shotgun (WGS) entry which is preliminary data.</text>
</comment>
<dbReference type="InterPro" id="IPR050626">
    <property type="entry name" value="Peptidase_M16"/>
</dbReference>
<dbReference type="Gene3D" id="3.30.830.10">
    <property type="entry name" value="Metalloenzyme, LuxS/M16 peptidase-like"/>
    <property type="match status" value="4"/>
</dbReference>
<evidence type="ECO:0000256" key="3">
    <source>
        <dbReference type="ARBA" id="ARBA00022723"/>
    </source>
</evidence>
<proteinExistence type="inferred from homology"/>
<keyword evidence="5" id="KW-0862">Zinc</keyword>
<evidence type="ECO:0000259" key="10">
    <source>
        <dbReference type="Pfam" id="PF22456"/>
    </source>
</evidence>
<evidence type="ECO:0000256" key="5">
    <source>
        <dbReference type="ARBA" id="ARBA00022833"/>
    </source>
</evidence>
<evidence type="ECO:0000256" key="2">
    <source>
        <dbReference type="ARBA" id="ARBA00022670"/>
    </source>
</evidence>
<feature type="domain" description="Peptidase M16 N-terminal" evidence="7">
    <location>
        <begin position="110"/>
        <end position="246"/>
    </location>
</feature>
<evidence type="ECO:0000259" key="7">
    <source>
        <dbReference type="Pfam" id="PF00675"/>
    </source>
</evidence>
<accession>A0ABR1F9B2</accession>
<evidence type="ECO:0000259" key="8">
    <source>
        <dbReference type="Pfam" id="PF05193"/>
    </source>
</evidence>
<dbReference type="Pfam" id="PF00675">
    <property type="entry name" value="Peptidase_M16"/>
    <property type="match status" value="1"/>
</dbReference>
<feature type="domain" description="Peptidase M16 C-terminal" evidence="8">
    <location>
        <begin position="272"/>
        <end position="449"/>
    </location>
</feature>
<reference evidence="11 12" key="1">
    <citation type="submission" date="2024-03" db="EMBL/GenBank/DDBJ databases">
        <title>Genome-scale model development and genomic sequencing of the oleaginous clade Lipomyces.</title>
        <authorList>
            <consortium name="Lawrence Berkeley National Laboratory"/>
            <person name="Czajka J.J."/>
            <person name="Han Y."/>
            <person name="Kim J."/>
            <person name="Mondo S.J."/>
            <person name="Hofstad B.A."/>
            <person name="Robles A."/>
            <person name="Haridas S."/>
            <person name="Riley R."/>
            <person name="LaButti K."/>
            <person name="Pangilinan J."/>
            <person name="Andreopoulos W."/>
            <person name="Lipzen A."/>
            <person name="Yan J."/>
            <person name="Wang M."/>
            <person name="Ng V."/>
            <person name="Grigoriev I.V."/>
            <person name="Spatafora J.W."/>
            <person name="Magnuson J.K."/>
            <person name="Baker S.E."/>
            <person name="Pomraning K.R."/>
        </authorList>
    </citation>
    <scope>NUCLEOTIDE SEQUENCE [LARGE SCALE GENOMIC DNA]</scope>
    <source>
        <strain evidence="11 12">Phaff 52-87</strain>
    </source>
</reference>
<keyword evidence="3" id="KW-0479">Metal-binding</keyword>
<dbReference type="InterPro" id="IPR011765">
    <property type="entry name" value="Pept_M16_N"/>
</dbReference>
<keyword evidence="4" id="KW-0378">Hydrolase</keyword>
<dbReference type="InterPro" id="IPR011249">
    <property type="entry name" value="Metalloenz_LuxS/M16"/>
</dbReference>
<organism evidence="11 12">
    <name type="scientific">Myxozyma melibiosi</name>
    <dbReference type="NCBI Taxonomy" id="54550"/>
    <lineage>
        <taxon>Eukaryota</taxon>
        <taxon>Fungi</taxon>
        <taxon>Dikarya</taxon>
        <taxon>Ascomycota</taxon>
        <taxon>Saccharomycotina</taxon>
        <taxon>Lipomycetes</taxon>
        <taxon>Lipomycetales</taxon>
        <taxon>Lipomycetaceae</taxon>
        <taxon>Myxozyma</taxon>
    </lineage>
</organism>
<feature type="domain" description="Coenzyme PQQ synthesis protein F-like C-terminal lobe" evidence="10">
    <location>
        <begin position="845"/>
        <end position="943"/>
    </location>
</feature>
<evidence type="ECO:0000313" key="12">
    <source>
        <dbReference type="Proteomes" id="UP001498771"/>
    </source>
</evidence>
<evidence type="ECO:0000256" key="4">
    <source>
        <dbReference type="ARBA" id="ARBA00022801"/>
    </source>
</evidence>
<dbReference type="InterPro" id="IPR054734">
    <property type="entry name" value="PqqF-like_C_4"/>
</dbReference>
<protein>
    <submittedName>
        <fullName evidence="11">A-pheromone processing metallopeptidase Ste23</fullName>
    </submittedName>
</protein>
<dbReference type="Pfam" id="PF05193">
    <property type="entry name" value="Peptidase_M16_C"/>
    <property type="match status" value="1"/>
</dbReference>
<feature type="domain" description="Peptidase M16 middle/third" evidence="9">
    <location>
        <begin position="456"/>
        <end position="739"/>
    </location>
</feature>
<dbReference type="InterPro" id="IPR032632">
    <property type="entry name" value="Peptidase_M16_M"/>
</dbReference>
<evidence type="ECO:0000256" key="1">
    <source>
        <dbReference type="ARBA" id="ARBA00007261"/>
    </source>
</evidence>
<name>A0ABR1F9B2_9ASCO</name>
<keyword evidence="12" id="KW-1185">Reference proteome</keyword>
<dbReference type="GeneID" id="90037837"/>
<dbReference type="PANTHER" id="PTHR43690">
    <property type="entry name" value="NARDILYSIN"/>
    <property type="match status" value="1"/>
</dbReference>
<evidence type="ECO:0000313" key="11">
    <source>
        <dbReference type="EMBL" id="KAK7206436.1"/>
    </source>
</evidence>
<dbReference type="Pfam" id="PF16187">
    <property type="entry name" value="Peptidase_M16_M"/>
    <property type="match status" value="1"/>
</dbReference>
<sequence length="1118" mass="127127">MIHSLRSFIRTKQCYYLATTATVASSFLLYNSAAPAFGSKFSFSRYSSYSTSTHGSSIVPDMLTNQLPFGGSSGSGSSPPFTVLASALEKPELDNRKYKVIKLSNELEALLIQDPETDKASAALDVKVGSFSDPADLQGLAHFCEHLLFMGNEKYPKENEYSEYLSSHSGHSNAYTDTCDTNYYFEVGHEHLEGALDRFAQFFIAPLFLADCKDREIRAVDSENKKNLQSDMWRLHQLDKALANPDHPFSNFSTGNLDTLEVWPTAKGIDVRDELLKFHAKYYSANVMKLVVLGREPLDVLEQWTIEKFSPVKNNNSSYPKFPGQAFTENEMQKAIFAKPVMDDRSMELTFLFPDQRPFYKSHPAQYFSHLIGHEGQGSILHYLKKKSWANSLSAGSYHICDGSEVFSISVDMTKEGLKEYESIIVAIFQYLKLLRSTPPQEWIYEELRDVAASNFRFRQKASASTTTSRLAAVMQRPLPREWLMSGPALYREFDADQIAKSVEYFTPDAFRFVLTSQEFPGDWDQKEKWYGTEYKVEPLSSELLNKIKNAPESPELHLPGKNEFIATDFSVDKKEIEKPAKNPVLLRDGKDLKLWYKKDDSFWVPKANVYISLRNPITCATPANLVKGRLFMELVSDSLNAYAYDAAIAGLSYSVELAWDGISISAQGFNHKLPILLEKVIEELKDFKVDPERFKVFREQLQQEYKNTMLQTPYQQIGFYTSYLFSQTAFLTEEKLAELESVTAEDVQVFIPQVLRQFNAEILVHGNIQKEDALNIAKLVDETLTHNPLPISLDIRQRSLVLPKGSKFAYKRPLADDKNINSCIEYFCQVCPLKERRIRTTLSVLAQIINEPAFNQLRTKEQLGYVVFSGIRLTKTLAGLRVLIQSEKSTEYLESRIDAFFDKVGDILKQMPADEYEKQVKSIIAKRKEKFKNLNEESNHYWNHISSGYYDFFRDDIDIELLGEIKKEEVIDLFYKYVHKSSKERAAAIVQLQSVCVPPVADLSTLLKSKVTDMWSKFELPADKTLSEKVIEQAASDADPVSALKASFEKLGLLDAWTKNGIEEQITEQIRLSAPMTADEDEKVITDVSLFRSQLEVSPASAPVNDLSMFKEPSAKL</sequence>
<gene>
    <name evidence="11" type="ORF">BZA70DRAFT_276589</name>
</gene>
<dbReference type="Pfam" id="PF22456">
    <property type="entry name" value="PqqF-like_C_4"/>
    <property type="match status" value="1"/>
</dbReference>
<dbReference type="InterPro" id="IPR007863">
    <property type="entry name" value="Peptidase_M16_C"/>
</dbReference>
<dbReference type="RefSeq" id="XP_064769469.1">
    <property type="nucleotide sequence ID" value="XM_064912325.1"/>
</dbReference>